<dbReference type="Proteomes" id="UP000464787">
    <property type="component" value="Chromosome"/>
</dbReference>
<proteinExistence type="predicted"/>
<evidence type="ECO:0000256" key="1">
    <source>
        <dbReference type="SAM" id="MobiDB-lite"/>
    </source>
</evidence>
<feature type="compositionally biased region" description="Polar residues" evidence="1">
    <location>
        <begin position="1"/>
        <end position="18"/>
    </location>
</feature>
<dbReference type="AlphaFoldDB" id="A0A857J1G6"/>
<protein>
    <submittedName>
        <fullName evidence="2">Uncharacterized protein</fullName>
    </submittedName>
</protein>
<dbReference type="KEGG" id="xyk:GT347_02365"/>
<name>A0A857J1G6_9BURK</name>
<accession>A0A857J1G6</accession>
<dbReference type="EMBL" id="CP047650">
    <property type="protein sequence ID" value="QHI96932.1"/>
    <property type="molecule type" value="Genomic_DNA"/>
</dbReference>
<evidence type="ECO:0000313" key="2">
    <source>
        <dbReference type="EMBL" id="QHI96932.1"/>
    </source>
</evidence>
<keyword evidence="3" id="KW-1185">Reference proteome</keyword>
<organism evidence="2 3">
    <name type="scientific">Xylophilus rhododendri</name>
    <dbReference type="NCBI Taxonomy" id="2697032"/>
    <lineage>
        <taxon>Bacteria</taxon>
        <taxon>Pseudomonadati</taxon>
        <taxon>Pseudomonadota</taxon>
        <taxon>Betaproteobacteria</taxon>
        <taxon>Burkholderiales</taxon>
        <taxon>Xylophilus</taxon>
    </lineage>
</organism>
<feature type="region of interest" description="Disordered" evidence="1">
    <location>
        <begin position="1"/>
        <end position="22"/>
    </location>
</feature>
<feature type="compositionally biased region" description="Basic and acidic residues" evidence="1">
    <location>
        <begin position="391"/>
        <end position="406"/>
    </location>
</feature>
<feature type="region of interest" description="Disordered" evidence="1">
    <location>
        <begin position="373"/>
        <end position="427"/>
    </location>
</feature>
<evidence type="ECO:0000313" key="3">
    <source>
        <dbReference type="Proteomes" id="UP000464787"/>
    </source>
</evidence>
<gene>
    <name evidence="2" type="ORF">GT347_02365</name>
</gene>
<reference evidence="2 3" key="1">
    <citation type="submission" date="2020-01" db="EMBL/GenBank/DDBJ databases">
        <title>Genome sequencing of strain KACC 21265.</title>
        <authorList>
            <person name="Heo J."/>
            <person name="Kim S.-J."/>
            <person name="Kim J.-S."/>
            <person name="Hong S.-B."/>
            <person name="Kwon S.-W."/>
        </authorList>
    </citation>
    <scope>NUCLEOTIDE SEQUENCE [LARGE SCALE GENOMIC DNA]</scope>
    <source>
        <strain evidence="2 3">KACC 21265</strain>
    </source>
</reference>
<sequence>MLSTAKATSGAPNPTGSLFNKPLDPIGTISPDLRSFGGLGPVAIEILELMRAKADAPQPLKHRPVPVLDQNRLPPQEIGWETAELLGMHSRSGVEDAGFDQPRAMPRAKRVATASKEDLETAARYSVQGFRHEVGLPDLSVPAPETPLSTQALRNGRDFAQQIKPLLNDFEAHIVRSQPASTFVRALEGWAEVSGYKMVASGFPFTQTPASILNMVRSEAAQMDAEADNPEEEGWRRSGFRGGMSSVFLHFHSKPSMSGVYSYPSNEDVMRYAPCGATVVLFGPVQNRANFGPKMVQPKPGQCHGNWFTHKAYMVGRRAKHVIDPIFSLDELQAAPFNFQGLLSPNVKGRNCGSGNVLTKEFQWWHLRKSAPECPPYESPHKKQRNQLKAAMRESLEKKHATRQFDDMFEMPPEMSQNSFQPRRPGF</sequence>
<dbReference type="RefSeq" id="WP_160550450.1">
    <property type="nucleotide sequence ID" value="NZ_CP047650.1"/>
</dbReference>